<sequence>MNIEVPLFVYGTLKKGGKWHHLIANEVFLDQDAVHGEMYLEKGRFYPILYTGNDIIKGETYIVRESVYQRVLILESDADYDIKTARAISGREVRVFFFKDESQKDPEKRIVEFHAEEYFKRWLDVTPRNSESYLFWLEWGGTKSE</sequence>
<dbReference type="Gene3D" id="3.10.490.10">
    <property type="entry name" value="Gamma-glutamyl cyclotransferase-like"/>
    <property type="match status" value="1"/>
</dbReference>
<proteinExistence type="predicted"/>
<feature type="domain" description="Gamma-glutamylcyclotransferase AIG2-like" evidence="1">
    <location>
        <begin position="7"/>
        <end position="107"/>
    </location>
</feature>
<dbReference type="SUPFAM" id="SSF110857">
    <property type="entry name" value="Gamma-glutamyl cyclotransferase-like"/>
    <property type="match status" value="1"/>
</dbReference>
<dbReference type="InterPro" id="IPR036568">
    <property type="entry name" value="GGCT-like_sf"/>
</dbReference>
<evidence type="ECO:0000313" key="3">
    <source>
        <dbReference type="Proteomes" id="UP000177042"/>
    </source>
</evidence>
<organism evidence="2 3">
    <name type="scientific">Candidatus Daviesbacteria bacterium RIFCSPHIGHO2_02_FULL_39_12</name>
    <dbReference type="NCBI Taxonomy" id="1797770"/>
    <lineage>
        <taxon>Bacteria</taxon>
        <taxon>Candidatus Daviesiibacteriota</taxon>
    </lineage>
</organism>
<dbReference type="CDD" id="cd06661">
    <property type="entry name" value="GGCT_like"/>
    <property type="match status" value="1"/>
</dbReference>
<dbReference type="InterPro" id="IPR013024">
    <property type="entry name" value="GGCT-like"/>
</dbReference>
<accession>A0A1F5JBX8</accession>
<evidence type="ECO:0000313" key="2">
    <source>
        <dbReference type="EMBL" id="OGE26147.1"/>
    </source>
</evidence>
<comment type="caution">
    <text evidence="2">The sequence shown here is derived from an EMBL/GenBank/DDBJ whole genome shotgun (WGS) entry which is preliminary data.</text>
</comment>
<reference evidence="2 3" key="1">
    <citation type="journal article" date="2016" name="Nat. Commun.">
        <title>Thousands of microbial genomes shed light on interconnected biogeochemical processes in an aquifer system.</title>
        <authorList>
            <person name="Anantharaman K."/>
            <person name="Brown C.T."/>
            <person name="Hug L.A."/>
            <person name="Sharon I."/>
            <person name="Castelle C.J."/>
            <person name="Probst A.J."/>
            <person name="Thomas B.C."/>
            <person name="Singh A."/>
            <person name="Wilkins M.J."/>
            <person name="Karaoz U."/>
            <person name="Brodie E.L."/>
            <person name="Williams K.H."/>
            <person name="Hubbard S.S."/>
            <person name="Banfield J.F."/>
        </authorList>
    </citation>
    <scope>NUCLEOTIDE SEQUENCE [LARGE SCALE GENOMIC DNA]</scope>
</reference>
<dbReference type="Pfam" id="PF06094">
    <property type="entry name" value="GGACT"/>
    <property type="match status" value="1"/>
</dbReference>
<name>A0A1F5JBX8_9BACT</name>
<dbReference type="EMBL" id="MFCX01000015">
    <property type="protein sequence ID" value="OGE26147.1"/>
    <property type="molecule type" value="Genomic_DNA"/>
</dbReference>
<gene>
    <name evidence="2" type="ORF">A3C26_01315</name>
</gene>
<dbReference type="InterPro" id="IPR009288">
    <property type="entry name" value="AIG2-like_dom"/>
</dbReference>
<dbReference type="AlphaFoldDB" id="A0A1F5JBX8"/>
<evidence type="ECO:0000259" key="1">
    <source>
        <dbReference type="Pfam" id="PF06094"/>
    </source>
</evidence>
<protein>
    <recommendedName>
        <fullName evidence="1">Gamma-glutamylcyclotransferase AIG2-like domain-containing protein</fullName>
    </recommendedName>
</protein>
<dbReference type="Proteomes" id="UP000177042">
    <property type="component" value="Unassembled WGS sequence"/>
</dbReference>